<organism evidence="3 4">
    <name type="scientific">Rhodohalobacter sulfatireducens</name>
    <dbReference type="NCBI Taxonomy" id="2911366"/>
    <lineage>
        <taxon>Bacteria</taxon>
        <taxon>Pseudomonadati</taxon>
        <taxon>Balneolota</taxon>
        <taxon>Balneolia</taxon>
        <taxon>Balneolales</taxon>
        <taxon>Balneolaceae</taxon>
        <taxon>Rhodohalobacter</taxon>
    </lineage>
</organism>
<feature type="transmembrane region" description="Helical" evidence="1">
    <location>
        <begin position="197"/>
        <end position="218"/>
    </location>
</feature>
<keyword evidence="1" id="KW-0472">Membrane</keyword>
<feature type="transmembrane region" description="Helical" evidence="1">
    <location>
        <begin position="53"/>
        <end position="75"/>
    </location>
</feature>
<evidence type="ECO:0000313" key="3">
    <source>
        <dbReference type="EMBL" id="MCG2590014.1"/>
    </source>
</evidence>
<name>A0ABS9KGN6_9BACT</name>
<dbReference type="InterPro" id="IPR012429">
    <property type="entry name" value="HGSNAT_cat"/>
</dbReference>
<evidence type="ECO:0000313" key="4">
    <source>
        <dbReference type="Proteomes" id="UP001165366"/>
    </source>
</evidence>
<comment type="caution">
    <text evidence="3">The sequence shown here is derived from an EMBL/GenBank/DDBJ whole genome shotgun (WGS) entry which is preliminary data.</text>
</comment>
<dbReference type="RefSeq" id="WP_237855371.1">
    <property type="nucleotide sequence ID" value="NZ_JAKLWS010000024.1"/>
</dbReference>
<keyword evidence="1" id="KW-1133">Transmembrane helix</keyword>
<feature type="transmembrane region" description="Helical" evidence="1">
    <location>
        <begin position="259"/>
        <end position="278"/>
    </location>
</feature>
<sequence length="367" mass="41004">MTAKAPSNRLISLDFFRGLTIMGMIIVNTPGSWSYVYPPLTHAEWNGATPTDLVFPFFIFIVGVSIVLAYTKYLERGRERKEMVPKILKRSFIIFALGIFLALFPEFDFANIRLPGVLQRIAIVFFSCALLLLYTTRKTQLWIGWGLLIGYWLVMALIPHPELGLSLAEPGRNIAAWIDTTFIPGRLYQGTWDPEGLLSTLPTIASGITGMIAGYLIVSDRSRDRKVIGLMVGGLAAFTLGNIWDWVFPINKHIWTSSYVLYTSGLASMVLGACYYWIDLLGKSKGTFAGVVFGTNAITAYVLSGVFLVVTHRAWIGDQSLVSLFMDGLTSFGIEPHLASLIWALSYCFLCFIPVYILYKKKIFIKV</sequence>
<reference evidence="3" key="2">
    <citation type="submission" date="2024-05" db="EMBL/GenBank/DDBJ databases">
        <title>Rhodohalobacter halophilus gen. nov., sp. nov., a moderately halophilic member of the family Balneolaceae.</title>
        <authorList>
            <person name="Xia J."/>
        </authorList>
    </citation>
    <scope>NUCLEOTIDE SEQUENCE</scope>
    <source>
        <strain evidence="3">WB101</strain>
    </source>
</reference>
<dbReference type="PANTHER" id="PTHR31061:SF24">
    <property type="entry name" value="LD22376P"/>
    <property type="match status" value="1"/>
</dbReference>
<keyword evidence="4" id="KW-1185">Reference proteome</keyword>
<feature type="transmembrane region" description="Helical" evidence="1">
    <location>
        <begin position="227"/>
        <end position="247"/>
    </location>
</feature>
<evidence type="ECO:0000259" key="2">
    <source>
        <dbReference type="Pfam" id="PF07786"/>
    </source>
</evidence>
<accession>A0ABS9KGN6</accession>
<feature type="domain" description="Heparan-alpha-glucosaminide N-acetyltransferase catalytic" evidence="2">
    <location>
        <begin position="9"/>
        <end position="155"/>
    </location>
</feature>
<feature type="transmembrane region" description="Helical" evidence="1">
    <location>
        <begin position="336"/>
        <end position="359"/>
    </location>
</feature>
<keyword evidence="1" id="KW-0812">Transmembrane</keyword>
<gene>
    <name evidence="3" type="ORF">L6773_15660</name>
</gene>
<protein>
    <submittedName>
        <fullName evidence="3">Heparan-alpha-glucosaminide N-acetyltransferase domain-containing protein</fullName>
    </submittedName>
</protein>
<dbReference type="EMBL" id="JAKLWS010000024">
    <property type="protein sequence ID" value="MCG2590014.1"/>
    <property type="molecule type" value="Genomic_DNA"/>
</dbReference>
<dbReference type="Pfam" id="PF07786">
    <property type="entry name" value="HGSNAT_cat"/>
    <property type="match status" value="1"/>
</dbReference>
<dbReference type="Proteomes" id="UP001165366">
    <property type="component" value="Unassembled WGS sequence"/>
</dbReference>
<feature type="transmembrane region" description="Helical" evidence="1">
    <location>
        <begin position="117"/>
        <end position="134"/>
    </location>
</feature>
<reference evidence="3" key="1">
    <citation type="submission" date="2022-01" db="EMBL/GenBank/DDBJ databases">
        <authorList>
            <person name="Wang Y."/>
        </authorList>
    </citation>
    <scope>NUCLEOTIDE SEQUENCE</scope>
    <source>
        <strain evidence="3">WB101</strain>
    </source>
</reference>
<feature type="transmembrane region" description="Helical" evidence="1">
    <location>
        <begin position="12"/>
        <end position="33"/>
    </location>
</feature>
<dbReference type="PANTHER" id="PTHR31061">
    <property type="entry name" value="LD22376P"/>
    <property type="match status" value="1"/>
</dbReference>
<evidence type="ECO:0000256" key="1">
    <source>
        <dbReference type="SAM" id="Phobius"/>
    </source>
</evidence>
<feature type="transmembrane region" description="Helical" evidence="1">
    <location>
        <begin position="141"/>
        <end position="158"/>
    </location>
</feature>
<feature type="transmembrane region" description="Helical" evidence="1">
    <location>
        <begin position="290"/>
        <end position="316"/>
    </location>
</feature>
<feature type="transmembrane region" description="Helical" evidence="1">
    <location>
        <begin position="87"/>
        <end position="105"/>
    </location>
</feature>
<proteinExistence type="predicted"/>